<dbReference type="EMBL" id="JAVRRT010000031">
    <property type="protein sequence ID" value="KAK5162931.1"/>
    <property type="molecule type" value="Genomic_DNA"/>
</dbReference>
<proteinExistence type="predicted"/>
<name>A0AAV9NWZ8_9PEZI</name>
<dbReference type="Gene3D" id="3.40.390.10">
    <property type="entry name" value="Collagenase (Catalytic Domain)"/>
    <property type="match status" value="1"/>
</dbReference>
<protein>
    <submittedName>
        <fullName evidence="1">Uncharacterized protein</fullName>
    </submittedName>
</protein>
<dbReference type="Proteomes" id="UP001337655">
    <property type="component" value="Unassembled WGS sequence"/>
</dbReference>
<keyword evidence="2" id="KW-1185">Reference proteome</keyword>
<dbReference type="RefSeq" id="XP_064653530.1">
    <property type="nucleotide sequence ID" value="XM_064808304.1"/>
</dbReference>
<evidence type="ECO:0000313" key="2">
    <source>
        <dbReference type="Proteomes" id="UP001337655"/>
    </source>
</evidence>
<dbReference type="SUPFAM" id="SSF55486">
    <property type="entry name" value="Metalloproteases ('zincins'), catalytic domain"/>
    <property type="match status" value="1"/>
</dbReference>
<accession>A0AAV9NWZ8</accession>
<dbReference type="InterPro" id="IPR024079">
    <property type="entry name" value="MetalloPept_cat_dom_sf"/>
</dbReference>
<reference evidence="1 2" key="1">
    <citation type="submission" date="2023-08" db="EMBL/GenBank/DDBJ databases">
        <title>Black Yeasts Isolated from many extreme environments.</title>
        <authorList>
            <person name="Coleine C."/>
            <person name="Stajich J.E."/>
            <person name="Selbmann L."/>
        </authorList>
    </citation>
    <scope>NUCLEOTIDE SEQUENCE [LARGE SCALE GENOMIC DNA]</scope>
    <source>
        <strain evidence="1 2">CCFEE 5935</strain>
    </source>
</reference>
<comment type="caution">
    <text evidence="1">The sequence shown here is derived from an EMBL/GenBank/DDBJ whole genome shotgun (WGS) entry which is preliminary data.</text>
</comment>
<gene>
    <name evidence="1" type="ORF">LTR77_011092</name>
</gene>
<dbReference type="AlphaFoldDB" id="A0AAV9NWZ8"/>
<dbReference type="GO" id="GO:0008237">
    <property type="term" value="F:metallopeptidase activity"/>
    <property type="evidence" value="ECO:0007669"/>
    <property type="project" value="InterPro"/>
</dbReference>
<organism evidence="1 2">
    <name type="scientific">Saxophila tyrrhenica</name>
    <dbReference type="NCBI Taxonomy" id="1690608"/>
    <lineage>
        <taxon>Eukaryota</taxon>
        <taxon>Fungi</taxon>
        <taxon>Dikarya</taxon>
        <taxon>Ascomycota</taxon>
        <taxon>Pezizomycotina</taxon>
        <taxon>Dothideomycetes</taxon>
        <taxon>Dothideomycetidae</taxon>
        <taxon>Mycosphaerellales</taxon>
        <taxon>Extremaceae</taxon>
        <taxon>Saxophila</taxon>
    </lineage>
</organism>
<dbReference type="GeneID" id="89932412"/>
<evidence type="ECO:0000313" key="1">
    <source>
        <dbReference type="EMBL" id="KAK5162931.1"/>
    </source>
</evidence>
<sequence>MANAALGYMNNAESNMQSSDPVAHWNWYRVATLFDAIFGAQDAAANTRWDTVKSNLQALANLANNQPDMYVLCDDSQFWSVSPSQGQPTVFRNPVDNQAYNYPNGVMTCADSSPEGLYQIAYQINIGGTQFISICSRQNSYNSNLSPGYSEGTTLDSLGTWSTTFLHEIMHALPLNQVGDSTGGTAAGGERYGWSGAVSIRQDYGERNPDSYRLFAMALSMEEWLWHSGQAVSFNAEYDRLDKDANDATITNLNLPSPAPGPWQ</sequence>